<dbReference type="InterPro" id="IPR051311">
    <property type="entry name" value="DedA_domain"/>
</dbReference>
<evidence type="ECO:0000256" key="6">
    <source>
        <dbReference type="SAM" id="Phobius"/>
    </source>
</evidence>
<name>A0A0G0REI7_9BACT</name>
<evidence type="ECO:0000256" key="1">
    <source>
        <dbReference type="ARBA" id="ARBA00004651"/>
    </source>
</evidence>
<dbReference type="Pfam" id="PF09335">
    <property type="entry name" value="VTT_dom"/>
    <property type="match status" value="1"/>
</dbReference>
<sequence length="209" mass="23987">MIHTILAILSNWVLEVITQMGYVGVLLLSTLESMNIPIPSEVILPFSGFLVSQGVFGFWWVVLAGTMGNVIGSLLSYWIGYFVRGRKAMVNSERVQTEIARAHVWMDKYGDWAILISRLLPVVRTFISFPLGVIKVHSLWRFTWLTFVGAFVWSYVLAKIGFVLGENWHSIEKYYRQVDYVIVGIILLGFGWWVRDHLHRKHGREEGGI</sequence>
<feature type="transmembrane region" description="Helical" evidence="6">
    <location>
        <begin position="174"/>
        <end position="194"/>
    </location>
</feature>
<dbReference type="EMBL" id="LBWR01000003">
    <property type="protein sequence ID" value="KKR12077.1"/>
    <property type="molecule type" value="Genomic_DNA"/>
</dbReference>
<evidence type="ECO:0000313" key="9">
    <source>
        <dbReference type="Proteomes" id="UP000034665"/>
    </source>
</evidence>
<keyword evidence="3 6" id="KW-0812">Transmembrane</keyword>
<reference evidence="8 9" key="1">
    <citation type="journal article" date="2015" name="Nature">
        <title>rRNA introns, odd ribosomes, and small enigmatic genomes across a large radiation of phyla.</title>
        <authorList>
            <person name="Brown C.T."/>
            <person name="Hug L.A."/>
            <person name="Thomas B.C."/>
            <person name="Sharon I."/>
            <person name="Castelle C.J."/>
            <person name="Singh A."/>
            <person name="Wilkins M.J."/>
            <person name="Williams K.H."/>
            <person name="Banfield J.F."/>
        </authorList>
    </citation>
    <scope>NUCLEOTIDE SEQUENCE [LARGE SCALE GENOMIC DNA]</scope>
</reference>
<gene>
    <name evidence="8" type="ORF">UT41_C0003G0004</name>
</gene>
<keyword evidence="5 6" id="KW-0472">Membrane</keyword>
<comment type="caution">
    <text evidence="8">The sequence shown here is derived from an EMBL/GenBank/DDBJ whole genome shotgun (WGS) entry which is preliminary data.</text>
</comment>
<evidence type="ECO:0000256" key="3">
    <source>
        <dbReference type="ARBA" id="ARBA00022692"/>
    </source>
</evidence>
<dbReference type="PANTHER" id="PTHR42709:SF6">
    <property type="entry name" value="UNDECAPRENYL PHOSPHATE TRANSPORTER A"/>
    <property type="match status" value="1"/>
</dbReference>
<dbReference type="InterPro" id="IPR032816">
    <property type="entry name" value="VTT_dom"/>
</dbReference>
<evidence type="ECO:0000256" key="4">
    <source>
        <dbReference type="ARBA" id="ARBA00022989"/>
    </source>
</evidence>
<evidence type="ECO:0000256" key="5">
    <source>
        <dbReference type="ARBA" id="ARBA00023136"/>
    </source>
</evidence>
<proteinExistence type="predicted"/>
<evidence type="ECO:0000259" key="7">
    <source>
        <dbReference type="Pfam" id="PF09335"/>
    </source>
</evidence>
<comment type="subcellular location">
    <subcellularLocation>
        <location evidence="1">Cell membrane</location>
        <topology evidence="1">Multi-pass membrane protein</topology>
    </subcellularLocation>
</comment>
<feature type="transmembrane region" description="Helical" evidence="6">
    <location>
        <begin position="12"/>
        <end position="31"/>
    </location>
</feature>
<feature type="domain" description="VTT" evidence="7">
    <location>
        <begin position="38"/>
        <end position="161"/>
    </location>
</feature>
<dbReference type="Proteomes" id="UP000034665">
    <property type="component" value="Unassembled WGS sequence"/>
</dbReference>
<dbReference type="GO" id="GO:0005886">
    <property type="term" value="C:plasma membrane"/>
    <property type="evidence" value="ECO:0007669"/>
    <property type="project" value="UniProtKB-SubCell"/>
</dbReference>
<accession>A0A0G0REI7</accession>
<keyword evidence="4 6" id="KW-1133">Transmembrane helix</keyword>
<feature type="transmembrane region" description="Helical" evidence="6">
    <location>
        <begin position="57"/>
        <end position="79"/>
    </location>
</feature>
<feature type="transmembrane region" description="Helical" evidence="6">
    <location>
        <begin position="142"/>
        <end position="162"/>
    </location>
</feature>
<keyword evidence="2" id="KW-1003">Cell membrane</keyword>
<evidence type="ECO:0000256" key="2">
    <source>
        <dbReference type="ARBA" id="ARBA00022475"/>
    </source>
</evidence>
<evidence type="ECO:0000313" key="8">
    <source>
        <dbReference type="EMBL" id="KKR12077.1"/>
    </source>
</evidence>
<dbReference type="STRING" id="1619013.UT41_C0003G0004"/>
<dbReference type="AlphaFoldDB" id="A0A0G0REI7"/>
<dbReference type="PANTHER" id="PTHR42709">
    <property type="entry name" value="ALKALINE PHOSPHATASE LIKE PROTEIN"/>
    <property type="match status" value="1"/>
</dbReference>
<protein>
    <recommendedName>
        <fullName evidence="7">VTT domain-containing protein</fullName>
    </recommendedName>
</protein>
<organism evidence="8 9">
    <name type="scientific">Candidatus Wolfebacteria bacterium GW2011_GWC2_39_22</name>
    <dbReference type="NCBI Taxonomy" id="1619013"/>
    <lineage>
        <taxon>Bacteria</taxon>
        <taxon>Candidatus Wolfeibacteriota</taxon>
    </lineage>
</organism>